<proteinExistence type="predicted"/>
<evidence type="ECO:0000256" key="1">
    <source>
        <dbReference type="SAM" id="Phobius"/>
    </source>
</evidence>
<keyword evidence="1" id="KW-0812">Transmembrane</keyword>
<dbReference type="RefSeq" id="WP_188539198.1">
    <property type="nucleotide sequence ID" value="NZ_BMEQ01000023.1"/>
</dbReference>
<dbReference type="AlphaFoldDB" id="A0A917LYJ0"/>
<accession>A0A917LYJ0</accession>
<comment type="caution">
    <text evidence="2">The sequence shown here is derived from an EMBL/GenBank/DDBJ whole genome shotgun (WGS) entry which is preliminary data.</text>
</comment>
<name>A0A917LYJ0_9MICC</name>
<sequence>MPPTRATRWLVSVTVLGVLGPMVVRLAGFDPVGAHRSVPSFVVTALWVVALWVLMMLALRGRSRSDDG</sequence>
<dbReference type="EMBL" id="BMEQ01000023">
    <property type="protein sequence ID" value="GGG66264.1"/>
    <property type="molecule type" value="Genomic_DNA"/>
</dbReference>
<keyword evidence="3" id="KW-1185">Reference proteome</keyword>
<organism evidence="2 3">
    <name type="scientific">Kocuria dechangensis</name>
    <dbReference type="NCBI Taxonomy" id="1176249"/>
    <lineage>
        <taxon>Bacteria</taxon>
        <taxon>Bacillati</taxon>
        <taxon>Actinomycetota</taxon>
        <taxon>Actinomycetes</taxon>
        <taxon>Micrococcales</taxon>
        <taxon>Micrococcaceae</taxon>
        <taxon>Kocuria</taxon>
    </lineage>
</organism>
<reference evidence="2" key="1">
    <citation type="journal article" date="2014" name="Int. J. Syst. Evol. Microbiol.">
        <title>Complete genome sequence of Corynebacterium casei LMG S-19264T (=DSM 44701T), isolated from a smear-ripened cheese.</title>
        <authorList>
            <consortium name="US DOE Joint Genome Institute (JGI-PGF)"/>
            <person name="Walter F."/>
            <person name="Albersmeier A."/>
            <person name="Kalinowski J."/>
            <person name="Ruckert C."/>
        </authorList>
    </citation>
    <scope>NUCLEOTIDE SEQUENCE</scope>
    <source>
        <strain evidence="2">CGMCC 1.12187</strain>
    </source>
</reference>
<evidence type="ECO:0000313" key="2">
    <source>
        <dbReference type="EMBL" id="GGG66264.1"/>
    </source>
</evidence>
<keyword evidence="1" id="KW-1133">Transmembrane helix</keyword>
<reference evidence="2" key="2">
    <citation type="submission" date="2020-09" db="EMBL/GenBank/DDBJ databases">
        <authorList>
            <person name="Sun Q."/>
            <person name="Zhou Y."/>
        </authorList>
    </citation>
    <scope>NUCLEOTIDE SEQUENCE</scope>
    <source>
        <strain evidence="2">CGMCC 1.12187</strain>
    </source>
</reference>
<protein>
    <submittedName>
        <fullName evidence="2">Uncharacterized protein</fullName>
    </submittedName>
</protein>
<keyword evidence="1" id="KW-0472">Membrane</keyword>
<feature type="transmembrane region" description="Helical" evidence="1">
    <location>
        <begin position="38"/>
        <end position="59"/>
    </location>
</feature>
<dbReference type="Proteomes" id="UP000638848">
    <property type="component" value="Unassembled WGS sequence"/>
</dbReference>
<gene>
    <name evidence="2" type="ORF">GCM10011374_32890</name>
</gene>
<evidence type="ECO:0000313" key="3">
    <source>
        <dbReference type="Proteomes" id="UP000638848"/>
    </source>
</evidence>